<dbReference type="AlphaFoldDB" id="A0A9W8CVW7"/>
<evidence type="ECO:0000313" key="7">
    <source>
        <dbReference type="EMBL" id="KAJ1726230.1"/>
    </source>
</evidence>
<feature type="domain" description="5'-Nucleotidase C-terminal" evidence="6">
    <location>
        <begin position="334"/>
        <end position="466"/>
    </location>
</feature>
<keyword evidence="8" id="KW-1185">Reference proteome</keyword>
<keyword evidence="3" id="KW-0547">Nucleotide-binding</keyword>
<evidence type="ECO:0000256" key="2">
    <source>
        <dbReference type="ARBA" id="ARBA00022729"/>
    </source>
</evidence>
<gene>
    <name evidence="7" type="ORF">LPJ61_005332</name>
</gene>
<evidence type="ECO:0000259" key="6">
    <source>
        <dbReference type="Pfam" id="PF02872"/>
    </source>
</evidence>
<comment type="caution">
    <text evidence="7">The sequence shown here is derived from an EMBL/GenBank/DDBJ whole genome shotgun (WGS) entry which is preliminary data.</text>
</comment>
<dbReference type="SUPFAM" id="SSF56300">
    <property type="entry name" value="Metallo-dependent phosphatases"/>
    <property type="match status" value="1"/>
</dbReference>
<dbReference type="SUPFAM" id="SSF55816">
    <property type="entry name" value="5'-nucleotidase (syn. UDP-sugar hydrolase), C-terminal domain"/>
    <property type="match status" value="2"/>
</dbReference>
<dbReference type="Proteomes" id="UP001143981">
    <property type="component" value="Unassembled WGS sequence"/>
</dbReference>
<dbReference type="Pfam" id="PF02872">
    <property type="entry name" value="5_nucleotid_C"/>
    <property type="match status" value="1"/>
</dbReference>
<feature type="compositionally biased region" description="Acidic residues" evidence="4">
    <location>
        <begin position="517"/>
        <end position="531"/>
    </location>
</feature>
<proteinExistence type="inferred from homology"/>
<accession>A0A9W8CVW7</accession>
<feature type="non-terminal residue" evidence="7">
    <location>
        <position position="601"/>
    </location>
</feature>
<dbReference type="PANTHER" id="PTHR11575">
    <property type="entry name" value="5'-NUCLEOTIDASE-RELATED"/>
    <property type="match status" value="1"/>
</dbReference>
<dbReference type="InterPro" id="IPR008334">
    <property type="entry name" value="5'-Nucleotdase_C"/>
</dbReference>
<dbReference type="Gene3D" id="3.60.21.10">
    <property type="match status" value="1"/>
</dbReference>
<dbReference type="PANTHER" id="PTHR11575:SF48">
    <property type="entry name" value="5'-NUCLEOTIDASE"/>
    <property type="match status" value="1"/>
</dbReference>
<evidence type="ECO:0000256" key="3">
    <source>
        <dbReference type="RuleBase" id="RU362119"/>
    </source>
</evidence>
<dbReference type="Pfam" id="PF00149">
    <property type="entry name" value="Metallophos"/>
    <property type="match status" value="1"/>
</dbReference>
<organism evidence="7 8">
    <name type="scientific">Coemansia biformis</name>
    <dbReference type="NCBI Taxonomy" id="1286918"/>
    <lineage>
        <taxon>Eukaryota</taxon>
        <taxon>Fungi</taxon>
        <taxon>Fungi incertae sedis</taxon>
        <taxon>Zoopagomycota</taxon>
        <taxon>Kickxellomycotina</taxon>
        <taxon>Kickxellomycetes</taxon>
        <taxon>Kickxellales</taxon>
        <taxon>Kickxellaceae</taxon>
        <taxon>Coemansia</taxon>
    </lineage>
</organism>
<keyword evidence="2" id="KW-0732">Signal</keyword>
<dbReference type="Gene3D" id="3.90.780.10">
    <property type="entry name" value="5'-Nucleotidase, C-terminal domain"/>
    <property type="match status" value="1"/>
</dbReference>
<protein>
    <recommendedName>
        <fullName evidence="9">Metallo-dependent phosphatase</fullName>
    </recommendedName>
</protein>
<evidence type="ECO:0000259" key="5">
    <source>
        <dbReference type="Pfam" id="PF00149"/>
    </source>
</evidence>
<dbReference type="GO" id="GO:0016787">
    <property type="term" value="F:hydrolase activity"/>
    <property type="evidence" value="ECO:0007669"/>
    <property type="project" value="UniProtKB-KW"/>
</dbReference>
<reference evidence="7" key="1">
    <citation type="submission" date="2022-07" db="EMBL/GenBank/DDBJ databases">
        <title>Phylogenomic reconstructions and comparative analyses of Kickxellomycotina fungi.</title>
        <authorList>
            <person name="Reynolds N.K."/>
            <person name="Stajich J.E."/>
            <person name="Barry K."/>
            <person name="Grigoriev I.V."/>
            <person name="Crous P."/>
            <person name="Smith M.E."/>
        </authorList>
    </citation>
    <scope>NUCLEOTIDE SEQUENCE</scope>
    <source>
        <strain evidence="7">BCRC 34381</strain>
    </source>
</reference>
<dbReference type="InterPro" id="IPR036907">
    <property type="entry name" value="5'-Nucleotdase_C_sf"/>
</dbReference>
<feature type="region of interest" description="Disordered" evidence="4">
    <location>
        <begin position="496"/>
        <end position="531"/>
    </location>
</feature>
<dbReference type="InterPro" id="IPR004843">
    <property type="entry name" value="Calcineurin-like_PHP"/>
</dbReference>
<evidence type="ECO:0008006" key="9">
    <source>
        <dbReference type="Google" id="ProtNLM"/>
    </source>
</evidence>
<dbReference type="PRINTS" id="PR01607">
    <property type="entry name" value="APYRASEFAMLY"/>
</dbReference>
<dbReference type="OrthoDB" id="10252235at2759"/>
<name>A0A9W8CVW7_9FUNG</name>
<comment type="similarity">
    <text evidence="1 3">Belongs to the 5'-nucleotidase family.</text>
</comment>
<dbReference type="GO" id="GO:0009166">
    <property type="term" value="P:nucleotide catabolic process"/>
    <property type="evidence" value="ECO:0007669"/>
    <property type="project" value="InterPro"/>
</dbReference>
<evidence type="ECO:0000256" key="4">
    <source>
        <dbReference type="SAM" id="MobiDB-lite"/>
    </source>
</evidence>
<evidence type="ECO:0000256" key="1">
    <source>
        <dbReference type="ARBA" id="ARBA00006654"/>
    </source>
</evidence>
<sequence>MAANKTLRILHFNDVYNVSADANEPVGGAARFGGLLRSLQDNTAAGPTLTLFSGDAFFPSLESTISMGDHMRAVLNEMAIDVSLFGNHEFDKGVDLLEGLVERCNFPWIVTNLIDTATGTSAVRGSLPHLVKEVDGIRVGVIGIIEKDWLGTLRDLPATFQYQDYVESANRATEMLKDPAGAACDLVICLTHMRLNHNLKLANECPGVDLILAGHDHFYYVGTGVDELDDPDMALLPSEYMGHLDDRDMLDAWQAGRASLAPGARGSRVIISGTDFRDMSEITLHLEKPAQAVMEIDRVLVRRHRVMSKAPESLAVKRIVDDIESQLSQALDKVVGHSTAILDARSSVCRMQESSLGNLTSDLMRYYHAEGTGAQIALCCGGTFRSDKVFPAGAVRLREIAELFPFQDPTVVIKLTGEQIRLALENGVSKWPEHDGRFPQVSGIRYTFDPTRTPGDRIVSIVVTAEAKATARCTRTRATNTPAMSSRGSMIRLGATGDTPMSPPPLRHSDSATMIDGELDSDSVSDSDEDEPLDMDATYIVATREYMYSGLDGYTSLMGSEMVVDKESGIALGELFQIYFRGLATCNSLLGELRGAPKKQP</sequence>
<dbReference type="EMBL" id="JANBOI010001693">
    <property type="protein sequence ID" value="KAJ1726230.1"/>
    <property type="molecule type" value="Genomic_DNA"/>
</dbReference>
<dbReference type="InterPro" id="IPR006179">
    <property type="entry name" value="5_nucleotidase/apyrase"/>
</dbReference>
<evidence type="ECO:0000313" key="8">
    <source>
        <dbReference type="Proteomes" id="UP001143981"/>
    </source>
</evidence>
<dbReference type="GO" id="GO:0000166">
    <property type="term" value="F:nucleotide binding"/>
    <property type="evidence" value="ECO:0007669"/>
    <property type="project" value="UniProtKB-KW"/>
</dbReference>
<feature type="domain" description="Calcineurin-like phosphoesterase" evidence="5">
    <location>
        <begin position="7"/>
        <end position="218"/>
    </location>
</feature>
<dbReference type="InterPro" id="IPR029052">
    <property type="entry name" value="Metallo-depent_PP-like"/>
</dbReference>
<keyword evidence="3" id="KW-0378">Hydrolase</keyword>